<comment type="caution">
    <text evidence="1">The sequence shown here is derived from an EMBL/GenBank/DDBJ whole genome shotgun (WGS) entry which is preliminary data.</text>
</comment>
<organism evidence="1 2">
    <name type="scientific">Acer saccharum</name>
    <name type="common">Sugar maple</name>
    <dbReference type="NCBI Taxonomy" id="4024"/>
    <lineage>
        <taxon>Eukaryota</taxon>
        <taxon>Viridiplantae</taxon>
        <taxon>Streptophyta</taxon>
        <taxon>Embryophyta</taxon>
        <taxon>Tracheophyta</taxon>
        <taxon>Spermatophyta</taxon>
        <taxon>Magnoliopsida</taxon>
        <taxon>eudicotyledons</taxon>
        <taxon>Gunneridae</taxon>
        <taxon>Pentapetalae</taxon>
        <taxon>rosids</taxon>
        <taxon>malvids</taxon>
        <taxon>Sapindales</taxon>
        <taxon>Sapindaceae</taxon>
        <taxon>Hippocastanoideae</taxon>
        <taxon>Acereae</taxon>
        <taxon>Acer</taxon>
    </lineage>
</organism>
<reference evidence="1" key="2">
    <citation type="submission" date="2023-06" db="EMBL/GenBank/DDBJ databases">
        <authorList>
            <person name="Swenson N.G."/>
            <person name="Wegrzyn J.L."/>
            <person name="Mcevoy S.L."/>
        </authorList>
    </citation>
    <scope>NUCLEOTIDE SEQUENCE</scope>
    <source>
        <strain evidence="1">NS2018</strain>
        <tissue evidence="1">Leaf</tissue>
    </source>
</reference>
<keyword evidence="2" id="KW-1185">Reference proteome</keyword>
<dbReference type="InterPro" id="IPR027417">
    <property type="entry name" value="P-loop_NTPase"/>
</dbReference>
<sequence length="114" mass="13079">MLLKSGSDDQFKAIAVVGMAGVGKQHCAKKFSTKKRMLECLGVDDEVINSIPKDHETQWTSALHLELMTKKYLIVLEDCEETDEWYEKLYNSSSNGEKWGEQLIMDFQRDMGEQ</sequence>
<reference evidence="1" key="1">
    <citation type="journal article" date="2022" name="Plant J.">
        <title>Strategies of tolerance reflected in two North American maple genomes.</title>
        <authorList>
            <person name="McEvoy S.L."/>
            <person name="Sezen U.U."/>
            <person name="Trouern-Trend A."/>
            <person name="McMahon S.M."/>
            <person name="Schaberg P.G."/>
            <person name="Yang J."/>
            <person name="Wegrzyn J.L."/>
            <person name="Swenson N.G."/>
        </authorList>
    </citation>
    <scope>NUCLEOTIDE SEQUENCE</scope>
    <source>
        <strain evidence="1">NS2018</strain>
    </source>
</reference>
<name>A0AA39W396_ACESA</name>
<dbReference type="Proteomes" id="UP001168877">
    <property type="component" value="Unassembled WGS sequence"/>
</dbReference>
<dbReference type="AlphaFoldDB" id="A0AA39W396"/>
<accession>A0AA39W396</accession>
<evidence type="ECO:0000313" key="1">
    <source>
        <dbReference type="EMBL" id="KAK0602005.1"/>
    </source>
</evidence>
<proteinExistence type="predicted"/>
<dbReference type="SUPFAM" id="SSF52540">
    <property type="entry name" value="P-loop containing nucleoside triphosphate hydrolases"/>
    <property type="match status" value="1"/>
</dbReference>
<evidence type="ECO:0000313" key="2">
    <source>
        <dbReference type="Proteomes" id="UP001168877"/>
    </source>
</evidence>
<dbReference type="EMBL" id="JAUESC010000003">
    <property type="protein sequence ID" value="KAK0602005.1"/>
    <property type="molecule type" value="Genomic_DNA"/>
</dbReference>
<gene>
    <name evidence="1" type="ORF">LWI29_029505</name>
</gene>
<protein>
    <submittedName>
        <fullName evidence="1">Uncharacterized protein</fullName>
    </submittedName>
</protein>